<reference evidence="2 3" key="1">
    <citation type="journal article" date="2009" name="Proc. Natl. Acad. Sci. U.S.A.">
        <title>Giant Marseillevirus highlights the role of amoebae as a melting pot in emergence of chimeric microorganisms.</title>
        <authorList>
            <person name="Boyer M."/>
            <person name="Yutin N."/>
            <person name="Pagnier I."/>
            <person name="Barrassi L."/>
            <person name="Fournous G."/>
            <person name="Espinosa L."/>
            <person name="Robert C."/>
            <person name="Azza S."/>
            <person name="Sun S."/>
            <person name="Rossmann M.G."/>
            <person name="Suzan-Monti M."/>
            <person name="La Scola B."/>
            <person name="Koonin E.V."/>
            <person name="Raoult D."/>
        </authorList>
    </citation>
    <scope>NUCLEOTIDE SEQUENCE [LARGE SCALE GENOMIC DNA]</scope>
    <source>
        <strain evidence="2 3">T19</strain>
    </source>
</reference>
<dbReference type="GeneID" id="8746256"/>
<evidence type="ECO:0000313" key="2">
    <source>
        <dbReference type="EMBL" id="ADB03811.1"/>
    </source>
</evidence>
<proteinExistence type="predicted"/>
<organism evidence="2 3">
    <name type="scientific">Marseillevirus marseillevirus</name>
    <name type="common">GBM</name>
    <dbReference type="NCBI Taxonomy" id="694581"/>
    <lineage>
        <taxon>Viruses</taxon>
        <taxon>Varidnaviria</taxon>
        <taxon>Bamfordvirae</taxon>
        <taxon>Nucleocytoviricota</taxon>
        <taxon>Megaviricetes</taxon>
        <taxon>Pimascovirales</taxon>
        <taxon>Pimascovirales incertae sedis</taxon>
        <taxon>Marseilleviridae</taxon>
        <taxon>Marseillevirus</taxon>
        <taxon>Marseillevirus massiliense</taxon>
    </lineage>
</organism>
<protein>
    <recommendedName>
        <fullName evidence="1">BTB domain-containing protein</fullName>
    </recommendedName>
</protein>
<dbReference type="RefSeq" id="YP_003406773.1">
    <property type="nucleotide sequence ID" value="NC_013756.1"/>
</dbReference>
<dbReference type="OrthoDB" id="21404at10239"/>
<dbReference type="KEGG" id="vg:8746256"/>
<accession>D2XA34</accession>
<keyword evidence="3" id="KW-1185">Reference proteome</keyword>
<evidence type="ECO:0000259" key="1">
    <source>
        <dbReference type="PROSITE" id="PS50097"/>
    </source>
</evidence>
<dbReference type="EMBL" id="GU071086">
    <property type="protein sequence ID" value="ADB03811.1"/>
    <property type="molecule type" value="Genomic_DNA"/>
</dbReference>
<gene>
    <name evidence="2" type="ORF">MAR_ORF018</name>
</gene>
<dbReference type="InterPro" id="IPR000210">
    <property type="entry name" value="BTB/POZ_dom"/>
</dbReference>
<name>D2XA34_GBMV</name>
<sequence length="303" mass="34715">METVTLNAQDGSFTVPKEELVKKSPYFEALFRNDFADSNKGEFDLDMSLERASKIFGHVFKPQERLPKKYRADLDFLFPGVSPYHIKERLDGSGETLSMLFGTNNIMFRGLPKTFEDETEKKFGAGYLVAKAEEGENSVKDFLWGLGPIDIYKGESGWGSDYRKTSLDGFWLWCYLCVAGKEKVTQRVLEETGLFIIEIDPVVALVFRYNRPSSPWLRFEAKRECSLVFFVRDSLVSARFGMKFRKGEESALGRARTLLLGLKLGKGFTLCNEQERDGVFRVSQTFKRGVDVRDAFFHEKNKE</sequence>
<organismHost>
    <name type="scientific">Acanthamoeba</name>
    <dbReference type="NCBI Taxonomy" id="5754"/>
</organismHost>
<evidence type="ECO:0000313" key="3">
    <source>
        <dbReference type="Proteomes" id="UP000029780"/>
    </source>
</evidence>
<feature type="domain" description="BTB" evidence="1">
    <location>
        <begin position="2"/>
        <end position="68"/>
    </location>
</feature>
<dbReference type="Proteomes" id="UP000029780">
    <property type="component" value="Segment"/>
</dbReference>
<dbReference type="PROSITE" id="PS50097">
    <property type="entry name" value="BTB"/>
    <property type="match status" value="1"/>
</dbReference>